<dbReference type="Proteomes" id="UP001370490">
    <property type="component" value="Unassembled WGS sequence"/>
</dbReference>
<dbReference type="AlphaFoldDB" id="A0AAN8Z432"/>
<dbReference type="InterPro" id="IPR024489">
    <property type="entry name" value="Organ_specific_prot"/>
</dbReference>
<organism evidence="1 2">
    <name type="scientific">Dillenia turbinata</name>
    <dbReference type="NCBI Taxonomy" id="194707"/>
    <lineage>
        <taxon>Eukaryota</taxon>
        <taxon>Viridiplantae</taxon>
        <taxon>Streptophyta</taxon>
        <taxon>Embryophyta</taxon>
        <taxon>Tracheophyta</taxon>
        <taxon>Spermatophyta</taxon>
        <taxon>Magnoliopsida</taxon>
        <taxon>eudicotyledons</taxon>
        <taxon>Gunneridae</taxon>
        <taxon>Pentapetalae</taxon>
        <taxon>Dilleniales</taxon>
        <taxon>Dilleniaceae</taxon>
        <taxon>Dillenia</taxon>
    </lineage>
</organism>
<dbReference type="Pfam" id="PF10950">
    <property type="entry name" value="Organ_specific"/>
    <property type="match status" value="1"/>
</dbReference>
<comment type="caution">
    <text evidence="1">The sequence shown here is derived from an EMBL/GenBank/DDBJ whole genome shotgun (WGS) entry which is preliminary data.</text>
</comment>
<dbReference type="PANTHER" id="PTHR33731:SF2">
    <property type="entry name" value="ORGAN-SPECIFIC PROTEIN S2-LIKE"/>
    <property type="match status" value="1"/>
</dbReference>
<evidence type="ECO:0000313" key="2">
    <source>
        <dbReference type="Proteomes" id="UP001370490"/>
    </source>
</evidence>
<proteinExistence type="predicted"/>
<reference evidence="1 2" key="1">
    <citation type="submission" date="2023-12" db="EMBL/GenBank/DDBJ databases">
        <title>A high-quality genome assembly for Dillenia turbinata (Dilleniales).</title>
        <authorList>
            <person name="Chanderbali A."/>
        </authorList>
    </citation>
    <scope>NUCLEOTIDE SEQUENCE [LARGE SCALE GENOMIC DNA]</scope>
    <source>
        <strain evidence="1">LSX21</strain>
        <tissue evidence="1">Leaf</tissue>
    </source>
</reference>
<keyword evidence="2" id="KW-1185">Reference proteome</keyword>
<sequence>MEYLEHSNGNKTAELFLVLLVGKTNARKDPGEYWKDIMKNQPMPKAIRDEKHKFQTSAETVNKVKSFRSESGFWIYDEDNGLKEEKSFRKDLKPRQASHIMQGFFLSCTVMKRSLAFDSPGWITNSSAVQIGRPGSLHILDITCLDMICSITSFINPPQLLLSLSLKKGGTY</sequence>
<dbReference type="EMBL" id="JBAMMX010000015">
    <property type="protein sequence ID" value="KAK6925754.1"/>
    <property type="molecule type" value="Genomic_DNA"/>
</dbReference>
<evidence type="ECO:0000313" key="1">
    <source>
        <dbReference type="EMBL" id="KAK6925754.1"/>
    </source>
</evidence>
<accession>A0AAN8Z432</accession>
<protein>
    <submittedName>
        <fullName evidence="1">Organ specific protein</fullName>
    </submittedName>
</protein>
<name>A0AAN8Z432_9MAGN</name>
<gene>
    <name evidence="1" type="ORF">RJ641_007473</name>
</gene>
<dbReference type="PANTHER" id="PTHR33731">
    <property type="entry name" value="PROTEIN, PUTATIVE-RELATED"/>
    <property type="match status" value="1"/>
</dbReference>